<protein>
    <submittedName>
        <fullName evidence="1">Uncharacterized protein</fullName>
    </submittedName>
</protein>
<evidence type="ECO:0000313" key="2">
    <source>
        <dbReference type="Proteomes" id="UP000198806"/>
    </source>
</evidence>
<dbReference type="RefSeq" id="WP_091685469.1">
    <property type="nucleotide sequence ID" value="NZ_BAABFM010000072.1"/>
</dbReference>
<reference evidence="1 2" key="1">
    <citation type="submission" date="2016-10" db="EMBL/GenBank/DDBJ databases">
        <authorList>
            <person name="de Groot N.N."/>
        </authorList>
    </citation>
    <scope>NUCLEOTIDE SEQUENCE [LARGE SCALE GENOMIC DNA]</scope>
    <source>
        <strain evidence="1 2">DSM 1283</strain>
    </source>
</reference>
<dbReference type="STRING" id="1527.SAMN04489757_10895"/>
<gene>
    <name evidence="1" type="ORF">SAMN04489757_10895</name>
</gene>
<organism evidence="1 2">
    <name type="scientific">Anaerocolumna aminovalerica</name>
    <dbReference type="NCBI Taxonomy" id="1527"/>
    <lineage>
        <taxon>Bacteria</taxon>
        <taxon>Bacillati</taxon>
        <taxon>Bacillota</taxon>
        <taxon>Clostridia</taxon>
        <taxon>Lachnospirales</taxon>
        <taxon>Lachnospiraceae</taxon>
        <taxon>Anaerocolumna</taxon>
    </lineage>
</organism>
<evidence type="ECO:0000313" key="1">
    <source>
        <dbReference type="EMBL" id="SFO07956.1"/>
    </source>
</evidence>
<dbReference type="AlphaFoldDB" id="A0A1I5E9L2"/>
<sequence length="77" mass="9097">MNQGQEQFYNFILERVQEGKQDDAKALLSESFAKQADGSFNTEYMENFIPRMMAILKPECIEEVQNIMREFSQNMKH</sequence>
<proteinExistence type="predicted"/>
<dbReference type="OrthoDB" id="1652026at2"/>
<dbReference type="Proteomes" id="UP000198806">
    <property type="component" value="Unassembled WGS sequence"/>
</dbReference>
<dbReference type="EMBL" id="FOWD01000008">
    <property type="protein sequence ID" value="SFO07956.1"/>
    <property type="molecule type" value="Genomic_DNA"/>
</dbReference>
<keyword evidence="2" id="KW-1185">Reference proteome</keyword>
<accession>A0A1I5E9L2</accession>
<name>A0A1I5E9L2_9FIRM</name>